<organism evidence="3 4">
    <name type="scientific">Pilimelia terevasa</name>
    <dbReference type="NCBI Taxonomy" id="53372"/>
    <lineage>
        <taxon>Bacteria</taxon>
        <taxon>Bacillati</taxon>
        <taxon>Actinomycetota</taxon>
        <taxon>Actinomycetes</taxon>
        <taxon>Micromonosporales</taxon>
        <taxon>Micromonosporaceae</taxon>
        <taxon>Pilimelia</taxon>
    </lineage>
</organism>
<dbReference type="CDD" id="cd00093">
    <property type="entry name" value="HTH_XRE"/>
    <property type="match status" value="1"/>
</dbReference>
<dbReference type="SMART" id="SM00530">
    <property type="entry name" value="HTH_XRE"/>
    <property type="match status" value="1"/>
</dbReference>
<evidence type="ECO:0000256" key="1">
    <source>
        <dbReference type="SAM" id="MobiDB-lite"/>
    </source>
</evidence>
<accession>A0A8J3BNS1</accession>
<feature type="region of interest" description="Disordered" evidence="1">
    <location>
        <begin position="283"/>
        <end position="329"/>
    </location>
</feature>
<dbReference type="RefSeq" id="WP_189112711.1">
    <property type="nucleotide sequence ID" value="NZ_BMQC01000002.1"/>
</dbReference>
<evidence type="ECO:0000259" key="2">
    <source>
        <dbReference type="PROSITE" id="PS50943"/>
    </source>
</evidence>
<dbReference type="Gene3D" id="1.10.260.40">
    <property type="entry name" value="lambda repressor-like DNA-binding domains"/>
    <property type="match status" value="1"/>
</dbReference>
<dbReference type="AlphaFoldDB" id="A0A8J3BNS1"/>
<dbReference type="Pfam" id="PF19054">
    <property type="entry name" value="DUF5753"/>
    <property type="match status" value="1"/>
</dbReference>
<dbReference type="InterPro" id="IPR043917">
    <property type="entry name" value="DUF5753"/>
</dbReference>
<dbReference type="PROSITE" id="PS50943">
    <property type="entry name" value="HTH_CROC1"/>
    <property type="match status" value="1"/>
</dbReference>
<feature type="domain" description="HTH cro/C1-type" evidence="2">
    <location>
        <begin position="18"/>
        <end position="72"/>
    </location>
</feature>
<dbReference type="InterPro" id="IPR001387">
    <property type="entry name" value="Cro/C1-type_HTH"/>
</dbReference>
<feature type="compositionally biased region" description="Polar residues" evidence="1">
    <location>
        <begin position="292"/>
        <end position="304"/>
    </location>
</feature>
<protein>
    <submittedName>
        <fullName evidence="3">Transcriptional regulator</fullName>
    </submittedName>
</protein>
<dbReference type="Pfam" id="PF13560">
    <property type="entry name" value="HTH_31"/>
    <property type="match status" value="1"/>
</dbReference>
<dbReference type="Proteomes" id="UP000662200">
    <property type="component" value="Unassembled WGS sequence"/>
</dbReference>
<sequence length="329" mass="35654">MPRAASPSVRRRRLGAELRRLREGAGLTGDQVVEMIGWASSSKISRIENGRSRADLGDILDLLDLYGTTGPLREQLVAIARDAGNSRGWMRAYPSMTPQQRSYAELEVGCSMIREYAQQILPGLIQTPGYARWRILGGRPSGPDDLEAEVAARAARTSLLHVENDPPVYEAILEESAFSRRVAPPDVLADQLEHLHALADLPHVTLRLLAPEVVVGPWYVPATSFSIYQFVDPDDPGTVAVEALARDHLLSDGSSLREYLSAFGWLREAARSPAATREWFAQAARAARASAPSTPQLDSPSSPDGESAGRPAKPPAPRGPDSRITAPTA</sequence>
<evidence type="ECO:0000313" key="4">
    <source>
        <dbReference type="Proteomes" id="UP000662200"/>
    </source>
</evidence>
<evidence type="ECO:0000313" key="3">
    <source>
        <dbReference type="EMBL" id="GGK17026.1"/>
    </source>
</evidence>
<gene>
    <name evidence="3" type="ORF">GCM10010124_06960</name>
</gene>
<comment type="caution">
    <text evidence="3">The sequence shown here is derived from an EMBL/GenBank/DDBJ whole genome shotgun (WGS) entry which is preliminary data.</text>
</comment>
<dbReference type="GO" id="GO:0003677">
    <property type="term" value="F:DNA binding"/>
    <property type="evidence" value="ECO:0007669"/>
    <property type="project" value="InterPro"/>
</dbReference>
<proteinExistence type="predicted"/>
<dbReference type="EMBL" id="BMQC01000002">
    <property type="protein sequence ID" value="GGK17026.1"/>
    <property type="molecule type" value="Genomic_DNA"/>
</dbReference>
<reference evidence="3" key="2">
    <citation type="submission" date="2020-09" db="EMBL/GenBank/DDBJ databases">
        <authorList>
            <person name="Sun Q."/>
            <person name="Ohkuma M."/>
        </authorList>
    </citation>
    <scope>NUCLEOTIDE SEQUENCE</scope>
    <source>
        <strain evidence="3">JCM 3091</strain>
    </source>
</reference>
<keyword evidence="4" id="KW-1185">Reference proteome</keyword>
<reference evidence="3" key="1">
    <citation type="journal article" date="2014" name="Int. J. Syst. Evol. Microbiol.">
        <title>Complete genome sequence of Corynebacterium casei LMG S-19264T (=DSM 44701T), isolated from a smear-ripened cheese.</title>
        <authorList>
            <consortium name="US DOE Joint Genome Institute (JGI-PGF)"/>
            <person name="Walter F."/>
            <person name="Albersmeier A."/>
            <person name="Kalinowski J."/>
            <person name="Ruckert C."/>
        </authorList>
    </citation>
    <scope>NUCLEOTIDE SEQUENCE</scope>
    <source>
        <strain evidence="3">JCM 3091</strain>
    </source>
</reference>
<name>A0A8J3BNS1_9ACTN</name>
<dbReference type="SUPFAM" id="SSF47413">
    <property type="entry name" value="lambda repressor-like DNA-binding domains"/>
    <property type="match status" value="1"/>
</dbReference>
<dbReference type="InterPro" id="IPR010982">
    <property type="entry name" value="Lambda_DNA-bd_dom_sf"/>
</dbReference>